<keyword evidence="4" id="KW-1185">Reference proteome</keyword>
<name>A0A3N4M8J3_9PEZI</name>
<keyword evidence="2" id="KW-0472">Membrane</keyword>
<evidence type="ECO:0000256" key="2">
    <source>
        <dbReference type="SAM" id="Phobius"/>
    </source>
</evidence>
<dbReference type="InParanoid" id="A0A3N4M8J3"/>
<keyword evidence="2" id="KW-0812">Transmembrane</keyword>
<accession>A0A3N4M8J3</accession>
<dbReference type="AlphaFoldDB" id="A0A3N4M8J3"/>
<dbReference type="EMBL" id="ML121527">
    <property type="protein sequence ID" value="RPB29938.1"/>
    <property type="molecule type" value="Genomic_DNA"/>
</dbReference>
<keyword evidence="2" id="KW-1133">Transmembrane helix</keyword>
<evidence type="ECO:0000313" key="4">
    <source>
        <dbReference type="Proteomes" id="UP000267821"/>
    </source>
</evidence>
<organism evidence="3 4">
    <name type="scientific">Terfezia boudieri ATCC MYA-4762</name>
    <dbReference type="NCBI Taxonomy" id="1051890"/>
    <lineage>
        <taxon>Eukaryota</taxon>
        <taxon>Fungi</taxon>
        <taxon>Dikarya</taxon>
        <taxon>Ascomycota</taxon>
        <taxon>Pezizomycotina</taxon>
        <taxon>Pezizomycetes</taxon>
        <taxon>Pezizales</taxon>
        <taxon>Pezizaceae</taxon>
        <taxon>Terfezia</taxon>
    </lineage>
</organism>
<gene>
    <name evidence="3" type="ORF">L211DRAFT_52817</name>
</gene>
<proteinExistence type="predicted"/>
<sequence>MTSFNNTILAFSSPTALDSCPTLAPYMTTDIVPTAQLQPDIYMKLLTANGILFALVMSCLLVADIVMHIYRRKLQTRAMTVRSEPVSEAHQPNKKEKIGNGRATIVDLVDSVPDSPTTVTTNRTESVSETQGKVKATKVDSVDSLEVAEPTDCESLGAKATTRDSINYTT</sequence>
<evidence type="ECO:0000256" key="1">
    <source>
        <dbReference type="SAM" id="MobiDB-lite"/>
    </source>
</evidence>
<evidence type="ECO:0000313" key="3">
    <source>
        <dbReference type="EMBL" id="RPB29938.1"/>
    </source>
</evidence>
<dbReference type="Proteomes" id="UP000267821">
    <property type="component" value="Unassembled WGS sequence"/>
</dbReference>
<feature type="transmembrane region" description="Helical" evidence="2">
    <location>
        <begin position="51"/>
        <end position="70"/>
    </location>
</feature>
<feature type="compositionally biased region" description="Polar residues" evidence="1">
    <location>
        <begin position="114"/>
        <end position="131"/>
    </location>
</feature>
<dbReference type="OrthoDB" id="10374594at2759"/>
<feature type="region of interest" description="Disordered" evidence="1">
    <location>
        <begin position="112"/>
        <end position="139"/>
    </location>
</feature>
<protein>
    <submittedName>
        <fullName evidence="3">Uncharacterized protein</fullName>
    </submittedName>
</protein>
<reference evidence="3 4" key="1">
    <citation type="journal article" date="2018" name="Nat. Ecol. Evol.">
        <title>Pezizomycetes genomes reveal the molecular basis of ectomycorrhizal truffle lifestyle.</title>
        <authorList>
            <person name="Murat C."/>
            <person name="Payen T."/>
            <person name="Noel B."/>
            <person name="Kuo A."/>
            <person name="Morin E."/>
            <person name="Chen J."/>
            <person name="Kohler A."/>
            <person name="Krizsan K."/>
            <person name="Balestrini R."/>
            <person name="Da Silva C."/>
            <person name="Montanini B."/>
            <person name="Hainaut M."/>
            <person name="Levati E."/>
            <person name="Barry K.W."/>
            <person name="Belfiori B."/>
            <person name="Cichocki N."/>
            <person name="Clum A."/>
            <person name="Dockter R.B."/>
            <person name="Fauchery L."/>
            <person name="Guy J."/>
            <person name="Iotti M."/>
            <person name="Le Tacon F."/>
            <person name="Lindquist E.A."/>
            <person name="Lipzen A."/>
            <person name="Malagnac F."/>
            <person name="Mello A."/>
            <person name="Molinier V."/>
            <person name="Miyauchi S."/>
            <person name="Poulain J."/>
            <person name="Riccioni C."/>
            <person name="Rubini A."/>
            <person name="Sitrit Y."/>
            <person name="Splivallo R."/>
            <person name="Traeger S."/>
            <person name="Wang M."/>
            <person name="Zifcakova L."/>
            <person name="Wipf D."/>
            <person name="Zambonelli A."/>
            <person name="Paolocci F."/>
            <person name="Nowrousian M."/>
            <person name="Ottonello S."/>
            <person name="Baldrian P."/>
            <person name="Spatafora J.W."/>
            <person name="Henrissat B."/>
            <person name="Nagy L.G."/>
            <person name="Aury J.M."/>
            <person name="Wincker P."/>
            <person name="Grigoriev I.V."/>
            <person name="Bonfante P."/>
            <person name="Martin F.M."/>
        </authorList>
    </citation>
    <scope>NUCLEOTIDE SEQUENCE [LARGE SCALE GENOMIC DNA]</scope>
    <source>
        <strain evidence="3 4">ATCC MYA-4762</strain>
    </source>
</reference>